<keyword evidence="2" id="KW-1185">Reference proteome</keyword>
<dbReference type="InterPro" id="IPR013783">
    <property type="entry name" value="Ig-like_fold"/>
</dbReference>
<protein>
    <recommendedName>
        <fullName evidence="3">Bacterial Ig-like domain-containing protein</fullName>
    </recommendedName>
</protein>
<name>A0A366ME88_9EURY</name>
<accession>A0A366ME88</accession>
<dbReference type="AlphaFoldDB" id="A0A366ME88"/>
<evidence type="ECO:0008006" key="3">
    <source>
        <dbReference type="Google" id="ProtNLM"/>
    </source>
</evidence>
<evidence type="ECO:0000313" key="1">
    <source>
        <dbReference type="EMBL" id="RBQ24495.1"/>
    </source>
</evidence>
<dbReference type="Proteomes" id="UP000253099">
    <property type="component" value="Unassembled WGS sequence"/>
</dbReference>
<organism evidence="1 2">
    <name type="scientific">Candidatus Methanobinarius endosymbioticus</name>
    <dbReference type="NCBI Taxonomy" id="2006182"/>
    <lineage>
        <taxon>Archaea</taxon>
        <taxon>Methanobacteriati</taxon>
        <taxon>Methanobacteriota</taxon>
        <taxon>Methanomada group</taxon>
        <taxon>Methanobacteria</taxon>
        <taxon>Methanobacteriales</taxon>
        <taxon>Methanobacteriaceae</taxon>
        <taxon>Candidatus Methanobinarius</taxon>
    </lineage>
</organism>
<dbReference type="EMBL" id="NIZT01000003">
    <property type="protein sequence ID" value="RBQ24495.1"/>
    <property type="molecule type" value="Genomic_DNA"/>
</dbReference>
<evidence type="ECO:0000313" key="2">
    <source>
        <dbReference type="Proteomes" id="UP000253099"/>
    </source>
</evidence>
<reference evidence="1 2" key="1">
    <citation type="submission" date="2018-06" db="EMBL/GenBank/DDBJ databases">
        <title>Genomic insight into two independent archaeal endosymbiosis events.</title>
        <authorList>
            <person name="Lind A.E."/>
            <person name="Lewis W.H."/>
            <person name="Spang A."/>
            <person name="Guy L."/>
            <person name="Embley M.T."/>
            <person name="Ettema T.J.G."/>
        </authorList>
    </citation>
    <scope>NUCLEOTIDE SEQUENCE [LARGE SCALE GENOMIC DNA]</scope>
    <source>
        <strain evidence="1">NOE</strain>
    </source>
</reference>
<comment type="caution">
    <text evidence="1">The sequence shown here is derived from an EMBL/GenBank/DDBJ whole genome shotgun (WGS) entry which is preliminary data.</text>
</comment>
<proteinExistence type="predicted"/>
<gene>
    <name evidence="1" type="ORF">ALNOE001_01500</name>
</gene>
<dbReference type="Gene3D" id="2.60.40.10">
    <property type="entry name" value="Immunoglobulins"/>
    <property type="match status" value="1"/>
</dbReference>
<sequence>MNVLFFIGNINIGNTTTNNEGIDTFTFTVNSTGIYSYFVSYMGNINFDDSSSDNNSLIFNKINNSIIYNIEGDVKSGNTVKLTSYLDDEYGNGIGRAYLSFYVNNEFIGMVKTNNYGMGIFNYKLLEGENQFRFEYNGNEIYTSVSEGFNINIPKK</sequence>